<feature type="chain" id="PRO_5026903058" evidence="3">
    <location>
        <begin position="19"/>
        <end position="352"/>
    </location>
</feature>
<dbReference type="KEGG" id="bman:114248556"/>
<evidence type="ECO:0000313" key="5">
    <source>
        <dbReference type="RefSeq" id="XP_028037630.1"/>
    </source>
</evidence>
<feature type="region of interest" description="Disordered" evidence="1">
    <location>
        <begin position="204"/>
        <end position="272"/>
    </location>
</feature>
<keyword evidence="2" id="KW-0472">Membrane</keyword>
<feature type="transmembrane region" description="Helical" evidence="2">
    <location>
        <begin position="105"/>
        <end position="125"/>
    </location>
</feature>
<dbReference type="RefSeq" id="XP_028037630.1">
    <property type="nucleotide sequence ID" value="XM_028181829.1"/>
</dbReference>
<evidence type="ECO:0000256" key="3">
    <source>
        <dbReference type="SAM" id="SignalP"/>
    </source>
</evidence>
<keyword evidence="4" id="KW-1185">Reference proteome</keyword>
<feature type="signal peptide" evidence="3">
    <location>
        <begin position="1"/>
        <end position="18"/>
    </location>
</feature>
<sequence>MIWILSLCFLMSFTYVSPQPVRCQEDTQCSSGYYCEIALNICRECINCEELKREPSTRFPPNTCIKSVVDCGTCKKGLVLDHDADISGECVRPDDREESAVLPPYVWALIVIGLLLFVVIVFYLLRHRDMFKVLASARTSASVRSQCYRVNATAPDFPPPYNPGTDDPGSGTHAAYPPLTSVGHDEELSRPFIKPAWPNPLQELRESDNRQSSTVFNPPAYEQSEPPSDTNNEQADKEPDRISLHDEDTVESPWTPNTSSANNNNNNNNTVVAKSPNESAVVLAAAGASGSGASSAAGASDASDAPPPAKLRRTVQDLMSRSREPSAEPGRAHPQITLNLQCNNNMVFNTIV</sequence>
<feature type="compositionally biased region" description="Basic and acidic residues" evidence="1">
    <location>
        <begin position="234"/>
        <end position="247"/>
    </location>
</feature>
<accession>A0A6J2K6P8</accession>
<dbReference type="Proteomes" id="UP000504629">
    <property type="component" value="Unplaced"/>
</dbReference>
<evidence type="ECO:0000256" key="2">
    <source>
        <dbReference type="SAM" id="Phobius"/>
    </source>
</evidence>
<name>A0A6J2K6P8_BOMMA</name>
<feature type="region of interest" description="Disordered" evidence="1">
    <location>
        <begin position="154"/>
        <end position="185"/>
    </location>
</feature>
<dbReference type="GeneID" id="114248556"/>
<feature type="region of interest" description="Disordered" evidence="1">
    <location>
        <begin position="290"/>
        <end position="332"/>
    </location>
</feature>
<evidence type="ECO:0000313" key="4">
    <source>
        <dbReference type="Proteomes" id="UP000504629"/>
    </source>
</evidence>
<keyword evidence="2" id="KW-1133">Transmembrane helix</keyword>
<keyword evidence="3" id="KW-0732">Signal</keyword>
<keyword evidence="2" id="KW-0812">Transmembrane</keyword>
<proteinExistence type="predicted"/>
<dbReference type="AlphaFoldDB" id="A0A6J2K6P8"/>
<feature type="compositionally biased region" description="Low complexity" evidence="1">
    <location>
        <begin position="257"/>
        <end position="272"/>
    </location>
</feature>
<evidence type="ECO:0000256" key="1">
    <source>
        <dbReference type="SAM" id="MobiDB-lite"/>
    </source>
</evidence>
<feature type="compositionally biased region" description="Low complexity" evidence="1">
    <location>
        <begin position="290"/>
        <end position="304"/>
    </location>
</feature>
<organism evidence="4 5">
    <name type="scientific">Bombyx mandarina</name>
    <name type="common">Wild silk moth</name>
    <name type="synonym">Wild silkworm</name>
    <dbReference type="NCBI Taxonomy" id="7092"/>
    <lineage>
        <taxon>Eukaryota</taxon>
        <taxon>Metazoa</taxon>
        <taxon>Ecdysozoa</taxon>
        <taxon>Arthropoda</taxon>
        <taxon>Hexapoda</taxon>
        <taxon>Insecta</taxon>
        <taxon>Pterygota</taxon>
        <taxon>Neoptera</taxon>
        <taxon>Endopterygota</taxon>
        <taxon>Lepidoptera</taxon>
        <taxon>Glossata</taxon>
        <taxon>Ditrysia</taxon>
        <taxon>Bombycoidea</taxon>
        <taxon>Bombycidae</taxon>
        <taxon>Bombycinae</taxon>
        <taxon>Bombyx</taxon>
    </lineage>
</organism>
<gene>
    <name evidence="5" type="primary">LOC114248556</name>
</gene>
<reference evidence="5" key="1">
    <citation type="submission" date="2025-08" db="UniProtKB">
        <authorList>
            <consortium name="RefSeq"/>
        </authorList>
    </citation>
    <scope>IDENTIFICATION</scope>
    <source>
        <tissue evidence="5">Silk gland</tissue>
    </source>
</reference>
<protein>
    <submittedName>
        <fullName evidence="5">Uncharacterized protein LOC114248556</fullName>
    </submittedName>
</protein>
<dbReference type="OrthoDB" id="6368224at2759"/>